<proteinExistence type="predicted"/>
<dbReference type="Proteomes" id="UP000708148">
    <property type="component" value="Unassembled WGS sequence"/>
</dbReference>
<sequence>MVAVDGGIPPRGGVVALCIEAWVKSPESSTSRYRDAGMAETPPASDTERIAHPRWLPLDSGQLDPQQRPKHRYGISSKLPPAPHHLDAVSAAKLHRDEGVGLRIRIPRAGAFGVQGARRLHLCGIATRSWAIGLGKALLG</sequence>
<protein>
    <submittedName>
        <fullName evidence="2">Uncharacterized protein</fullName>
    </submittedName>
</protein>
<accession>A0A8S1IYC8</accession>
<evidence type="ECO:0000313" key="3">
    <source>
        <dbReference type="Proteomes" id="UP000708148"/>
    </source>
</evidence>
<keyword evidence="3" id="KW-1185">Reference proteome</keyword>
<reference evidence="2" key="1">
    <citation type="submission" date="2020-12" db="EMBL/GenBank/DDBJ databases">
        <authorList>
            <person name="Iha C."/>
        </authorList>
    </citation>
    <scope>NUCLEOTIDE SEQUENCE</scope>
</reference>
<dbReference type="AlphaFoldDB" id="A0A8S1IYC8"/>
<gene>
    <name evidence="2" type="ORF">OSTQU699_LOCUS4176</name>
</gene>
<evidence type="ECO:0000313" key="2">
    <source>
        <dbReference type="EMBL" id="CAD7698817.1"/>
    </source>
</evidence>
<dbReference type="EMBL" id="CAJHUC010000888">
    <property type="protein sequence ID" value="CAD7698817.1"/>
    <property type="molecule type" value="Genomic_DNA"/>
</dbReference>
<comment type="caution">
    <text evidence="2">The sequence shown here is derived from an EMBL/GenBank/DDBJ whole genome shotgun (WGS) entry which is preliminary data.</text>
</comment>
<evidence type="ECO:0000256" key="1">
    <source>
        <dbReference type="SAM" id="MobiDB-lite"/>
    </source>
</evidence>
<name>A0A8S1IYC8_9CHLO</name>
<organism evidence="2 3">
    <name type="scientific">Ostreobium quekettii</name>
    <dbReference type="NCBI Taxonomy" id="121088"/>
    <lineage>
        <taxon>Eukaryota</taxon>
        <taxon>Viridiplantae</taxon>
        <taxon>Chlorophyta</taxon>
        <taxon>core chlorophytes</taxon>
        <taxon>Ulvophyceae</taxon>
        <taxon>TCBD clade</taxon>
        <taxon>Bryopsidales</taxon>
        <taxon>Ostreobineae</taxon>
        <taxon>Ostreobiaceae</taxon>
        <taxon>Ostreobium</taxon>
    </lineage>
</organism>
<feature type="region of interest" description="Disordered" evidence="1">
    <location>
        <begin position="30"/>
        <end position="81"/>
    </location>
</feature>